<dbReference type="Pfam" id="PF13577">
    <property type="entry name" value="SnoaL_4"/>
    <property type="match status" value="1"/>
</dbReference>
<dbReference type="EMBL" id="WMBA01000011">
    <property type="protein sequence ID" value="MTD54332.1"/>
    <property type="molecule type" value="Genomic_DNA"/>
</dbReference>
<protein>
    <recommendedName>
        <fullName evidence="1">SnoaL-like domain-containing protein</fullName>
    </recommendedName>
</protein>
<dbReference type="OrthoDB" id="1492465at2"/>
<comment type="caution">
    <text evidence="2">The sequence shown here is derived from an EMBL/GenBank/DDBJ whole genome shotgun (WGS) entry which is preliminary data.</text>
</comment>
<dbReference type="InterPro" id="IPR032710">
    <property type="entry name" value="NTF2-like_dom_sf"/>
</dbReference>
<proteinExistence type="predicted"/>
<dbReference type="RefSeq" id="WP_154756558.1">
    <property type="nucleotide sequence ID" value="NZ_WMBA01000011.1"/>
</dbReference>
<gene>
    <name evidence="2" type="ORF">GKO32_10135</name>
</gene>
<dbReference type="Proteomes" id="UP000440096">
    <property type="component" value="Unassembled WGS sequence"/>
</dbReference>
<evidence type="ECO:0000313" key="2">
    <source>
        <dbReference type="EMBL" id="MTD54332.1"/>
    </source>
</evidence>
<dbReference type="Gene3D" id="3.10.450.50">
    <property type="match status" value="1"/>
</dbReference>
<evidence type="ECO:0000259" key="1">
    <source>
        <dbReference type="Pfam" id="PF13577"/>
    </source>
</evidence>
<evidence type="ECO:0000313" key="3">
    <source>
        <dbReference type="Proteomes" id="UP000440096"/>
    </source>
</evidence>
<dbReference type="SUPFAM" id="SSF54427">
    <property type="entry name" value="NTF2-like"/>
    <property type="match status" value="1"/>
</dbReference>
<feature type="domain" description="SnoaL-like" evidence="1">
    <location>
        <begin position="5"/>
        <end position="131"/>
    </location>
</feature>
<dbReference type="AlphaFoldDB" id="A0A6N7YQS1"/>
<sequence length="145" mass="16752">MTIPIEDRVAIQDLLARYCRGLDTQRRDEFLGTFWDDGVLHSSLAGGEFAGHERIAQWYDRVHSEPEFVPFHWGQHRPANVLFDKAGADEAVVWSQFELLTRSDRVPQISSYGEYRDVVTKRAGEWRFSRRVIHLMANAYGPVDS</sequence>
<accession>A0A6N7YQS1</accession>
<reference evidence="2 3" key="1">
    <citation type="submission" date="2019-11" db="EMBL/GenBank/DDBJ databases">
        <title>Draft genome of Amycolatopsis RM579.</title>
        <authorList>
            <person name="Duangmal K."/>
            <person name="Mingma R."/>
        </authorList>
    </citation>
    <scope>NUCLEOTIDE SEQUENCE [LARGE SCALE GENOMIC DNA]</scope>
    <source>
        <strain evidence="2 3">RM579</strain>
    </source>
</reference>
<organism evidence="2 3">
    <name type="scientific">Amycolatopsis pithecellobii</name>
    <dbReference type="NCBI Taxonomy" id="664692"/>
    <lineage>
        <taxon>Bacteria</taxon>
        <taxon>Bacillati</taxon>
        <taxon>Actinomycetota</taxon>
        <taxon>Actinomycetes</taxon>
        <taxon>Pseudonocardiales</taxon>
        <taxon>Pseudonocardiaceae</taxon>
        <taxon>Amycolatopsis</taxon>
    </lineage>
</organism>
<name>A0A6N7YQS1_9PSEU</name>
<keyword evidence="3" id="KW-1185">Reference proteome</keyword>
<dbReference type="InterPro" id="IPR037401">
    <property type="entry name" value="SnoaL-like"/>
</dbReference>